<evidence type="ECO:0000313" key="3">
    <source>
        <dbReference type="EMBL" id="EET89658.1"/>
    </source>
</evidence>
<dbReference type="GO" id="GO:0016757">
    <property type="term" value="F:glycosyltransferase activity"/>
    <property type="evidence" value="ECO:0007669"/>
    <property type="project" value="InterPro"/>
</dbReference>
<keyword evidence="4" id="KW-1185">Reference proteome</keyword>
<dbReference type="InterPro" id="IPR001296">
    <property type="entry name" value="Glyco_trans_1"/>
</dbReference>
<dbReference type="EMBL" id="GG697241">
    <property type="protein sequence ID" value="EET89658.1"/>
    <property type="molecule type" value="Genomic_DNA"/>
</dbReference>
<dbReference type="PANTHER" id="PTHR45947:SF3">
    <property type="entry name" value="SULFOQUINOVOSYL TRANSFERASE SQD2"/>
    <property type="match status" value="1"/>
</dbReference>
<dbReference type="SUPFAM" id="SSF53756">
    <property type="entry name" value="UDP-Glycosyltransferase/glycogen phosphorylase"/>
    <property type="match status" value="1"/>
</dbReference>
<feature type="domain" description="Glycosyl transferase family 1" evidence="1">
    <location>
        <begin position="205"/>
        <end position="352"/>
    </location>
</feature>
<dbReference type="AlphaFoldDB" id="C7DI84"/>
<dbReference type="InterPro" id="IPR050194">
    <property type="entry name" value="Glycosyltransferase_grp1"/>
</dbReference>
<organism evidence="3 4">
    <name type="scientific">Candidatus Micrarchaeum acidiphilum ARMAN-2</name>
    <dbReference type="NCBI Taxonomy" id="425595"/>
    <lineage>
        <taxon>Archaea</taxon>
        <taxon>Candidatus Micrarchaeota</taxon>
        <taxon>Candidatus Micrarchaeia</taxon>
        <taxon>Candidatus Micrarchaeales</taxon>
        <taxon>Candidatus Micrarchaeaceae</taxon>
        <taxon>Candidatus Micrarchaeum</taxon>
    </lineage>
</organism>
<evidence type="ECO:0000313" key="4">
    <source>
        <dbReference type="Proteomes" id="UP000332487"/>
    </source>
</evidence>
<name>C7DI84_MICA2</name>
<dbReference type="Pfam" id="PF13439">
    <property type="entry name" value="Glyco_transf_4"/>
    <property type="match status" value="1"/>
</dbReference>
<sequence length="381" mass="42581">MEICVLNPFFYPYMGGTEKVLLEIYGRLARRHNITVISASLARDGKASVDEVKGIKVVRLATRYYSFPGLPMPFMRMLGVSKAIGDEHAQLYHINNRYVYFWNAVRSARNAGGKLAMTIHNSLPKGIGPVTDAGGLAYDVAWGRRLMNEADVITAVSKNAVDTTVPARLRYKSHVIFNGVDHKLFRKISDAKVRDLRNRMRGGLVLLNNGRLTWQKGQVFLLDAVARLAKEGVDVNSIIIGAGPLRGRLERFARLSGISERFEILSGIEEKMMPYYYNAADLFIMPSLYEPAGLALLEALACETPALATSIGGMPEMMGPEGHYIRPKSSDDIYNGIREFIADRRQFSKAAKGIRARVVKRNDWNKIAKSYETLFESIIKS</sequence>
<keyword evidence="3" id="KW-0808">Transferase</keyword>
<reference evidence="3 4" key="2">
    <citation type="journal article" date="2010" name="Proc. Natl. Acad. Sci. U.S.A.">
        <title>Enigmatic, ultrasmall, uncultivated Archaea.</title>
        <authorList>
            <person name="Baker B.J."/>
            <person name="Comolli L.R."/>
            <person name="Dick G.J."/>
            <person name="Hauser L.J."/>
            <person name="Hyatt D."/>
            <person name="Dill B.D."/>
            <person name="Land M.L."/>
            <person name="Verberkmoes N.C."/>
            <person name="Hettich R.L."/>
            <person name="Banfield J.F."/>
        </authorList>
    </citation>
    <scope>NUCLEOTIDE SEQUENCE [LARGE SCALE GENOMIC DNA]</scope>
    <source>
        <strain evidence="3">ARMAN-2</strain>
    </source>
</reference>
<proteinExistence type="predicted"/>
<dbReference type="Pfam" id="PF00534">
    <property type="entry name" value="Glycos_transf_1"/>
    <property type="match status" value="1"/>
</dbReference>
<dbReference type="CDD" id="cd03801">
    <property type="entry name" value="GT4_PimA-like"/>
    <property type="match status" value="1"/>
</dbReference>
<feature type="domain" description="Glycosyltransferase subfamily 4-like N-terminal" evidence="2">
    <location>
        <begin position="14"/>
        <end position="182"/>
    </location>
</feature>
<dbReference type="InterPro" id="IPR028098">
    <property type="entry name" value="Glyco_trans_4-like_N"/>
</dbReference>
<accession>C7DI84</accession>
<reference evidence="3 4" key="1">
    <citation type="journal article" date="2009" name="Genome Biol.">
        <title>Community-wide analysis of microbial genome sequence signatures.</title>
        <authorList>
            <person name="Dick G.J."/>
            <person name="Andersson A.F."/>
            <person name="Baker B.J."/>
            <person name="Simmons S.L."/>
            <person name="Thomas B.C."/>
            <person name="Yelton A.P."/>
            <person name="Banfield J.F."/>
        </authorList>
    </citation>
    <scope>NUCLEOTIDE SEQUENCE [LARGE SCALE GENOMIC DNA]</scope>
    <source>
        <strain evidence="3">ARMAN-2</strain>
    </source>
</reference>
<evidence type="ECO:0000259" key="1">
    <source>
        <dbReference type="Pfam" id="PF00534"/>
    </source>
</evidence>
<evidence type="ECO:0000259" key="2">
    <source>
        <dbReference type="Pfam" id="PF13439"/>
    </source>
</evidence>
<gene>
    <name evidence="3" type="ORF">UNLARM2_0776</name>
</gene>
<dbReference type="Proteomes" id="UP000332487">
    <property type="component" value="Unassembled WGS sequence"/>
</dbReference>
<dbReference type="PANTHER" id="PTHR45947">
    <property type="entry name" value="SULFOQUINOVOSYL TRANSFERASE SQD2"/>
    <property type="match status" value="1"/>
</dbReference>
<dbReference type="Gene3D" id="3.40.50.2000">
    <property type="entry name" value="Glycogen Phosphorylase B"/>
    <property type="match status" value="2"/>
</dbReference>
<protein>
    <submittedName>
        <fullName evidence="3">Glycosyl transferase group 1</fullName>
    </submittedName>
</protein>